<evidence type="ECO:0000313" key="13">
    <source>
        <dbReference type="Proteomes" id="UP000226192"/>
    </source>
</evidence>
<dbReference type="Proteomes" id="UP000226192">
    <property type="component" value="Unassembled WGS sequence"/>
</dbReference>
<keyword evidence="13" id="KW-1185">Reference proteome</keyword>
<feature type="domain" description="Mitochondrial escape protein 2 C-terminal" evidence="11">
    <location>
        <begin position="351"/>
        <end position="771"/>
    </location>
</feature>
<dbReference type="SUPFAM" id="SSF52540">
    <property type="entry name" value="P-loop containing nucleoside triphosphate hydrolases"/>
    <property type="match status" value="1"/>
</dbReference>
<evidence type="ECO:0000256" key="10">
    <source>
        <dbReference type="RuleBase" id="RU367108"/>
    </source>
</evidence>
<evidence type="ECO:0000256" key="1">
    <source>
        <dbReference type="ARBA" id="ARBA00004434"/>
    </source>
</evidence>
<evidence type="ECO:0000256" key="7">
    <source>
        <dbReference type="ARBA" id="ARBA00023128"/>
    </source>
</evidence>
<sequence>MTRFRALRASSLRRRCTRQLAQQAWKSTLPDAKEKETGHFDVEPKQSLLFFDNILPVKLNAVLRLPYKTDTHLFEHLDKALLGIFDPVRLVKRAIPDGIPLKVMEIMPRIKDGGAFVKIQHDASISPSEIEETLLHKLEQHPLKPWFNPFRDIKARLVRGTPWLEDLYRFPSPLLRVDFVPTEPERTPAELSEETLYSLFRRYGKITDIIPQPWDSKETPRHAKIGFSSVRSAIMAHNCVHGFVVTESLGGGKDGTVLRLSYLKRVKPHSIWNWFANHPRIVIPILAALLAGFSVIIFDPIRKAFVKIHVQQSLRFTESGMYKWLVSQTGNFSFSSSREQRYDMSNLWQHRRDVIEKLQGWLDGASDTFIVVTGPRGSGKVETVMDQSLAGRQNVLLVDCKPIVEASGEAGIIKKLASAVGYRPVFSWANSISSMIDLALQSTTGVKAGFSETLESQMNQILQTTATALKEVALAGRSKKDKDANLSEDAFLEAHTERRPVIVIDNFLHKNDEKMIVYDKIAEWASSLVQNNVAHVVILTSDNAYSKPLSKAMPNRVFRTISLGDMEPSVAKEFVLSRLGDSLQGEKQDLVLDTIDQCVSMLGGRLTDLEFLARRLKAGQDPRVAMYEIVRESATDIFKMFLQPGINNQDKKWSMPQVWTLVKHLSNTTSLSYNDIVLAPSFTKSMKPSAANGEAALKALADAELITLTTVMGRPDKIHPGKPVFRKAFDMLMDDDALCRMMDLAALEEQAAYESKRLHRIERELVQLAKLPTSAHEIRARITFLLQQMGSSQWKIDALENVIAPRKRVKLGTD</sequence>
<dbReference type="InterPro" id="IPR027417">
    <property type="entry name" value="P-loop_NTPase"/>
</dbReference>
<organism evidence="12 13">
    <name type="scientific">Ophiocordyceps australis</name>
    <dbReference type="NCBI Taxonomy" id="1399860"/>
    <lineage>
        <taxon>Eukaryota</taxon>
        <taxon>Fungi</taxon>
        <taxon>Dikarya</taxon>
        <taxon>Ascomycota</taxon>
        <taxon>Pezizomycotina</taxon>
        <taxon>Sordariomycetes</taxon>
        <taxon>Hypocreomycetidae</taxon>
        <taxon>Hypocreales</taxon>
        <taxon>Ophiocordycipitaceae</taxon>
        <taxon>Ophiocordyceps</taxon>
    </lineage>
</organism>
<keyword evidence="10" id="KW-0694">RNA-binding</keyword>
<dbReference type="CDD" id="cd12433">
    <property type="entry name" value="RRM_Yme2p_like"/>
    <property type="match status" value="1"/>
</dbReference>
<dbReference type="EMBL" id="NJET01000006">
    <property type="protein sequence ID" value="PHH66669.1"/>
    <property type="molecule type" value="Genomic_DNA"/>
</dbReference>
<dbReference type="PANTHER" id="PTHR32198:SF2">
    <property type="entry name" value="MITOCHONDRIAL ESCAPE PROTEIN 2"/>
    <property type="match status" value="1"/>
</dbReference>
<comment type="similarity">
    <text evidence="2 10">Belongs to the YME2 family.</text>
</comment>
<keyword evidence="8" id="KW-0472">Membrane</keyword>
<evidence type="ECO:0000256" key="6">
    <source>
        <dbReference type="ARBA" id="ARBA00022989"/>
    </source>
</evidence>
<dbReference type="OrthoDB" id="10267654at2759"/>
<keyword evidence="10" id="KW-0507">mRNA processing</keyword>
<keyword evidence="4" id="KW-0812">Transmembrane</keyword>
<accession>A0A2C5XBZ1</accession>
<reference evidence="12 13" key="1">
    <citation type="submission" date="2017-06" db="EMBL/GenBank/DDBJ databases">
        <title>Ant-infecting Ophiocordyceps genomes reveal a high diversity of potential behavioral manipulation genes and a possible major role for enterotoxins.</title>
        <authorList>
            <person name="De Bekker C."/>
            <person name="Evans H.C."/>
            <person name="Brachmann A."/>
            <person name="Hughes D.P."/>
        </authorList>
    </citation>
    <scope>NUCLEOTIDE SEQUENCE [LARGE SCALE GENOMIC DNA]</scope>
    <source>
        <strain evidence="12 13">Map64</strain>
    </source>
</reference>
<keyword evidence="6" id="KW-1133">Transmembrane helix</keyword>
<keyword evidence="5 10" id="KW-0999">Mitochondrion inner membrane</keyword>
<name>A0A2C5XBZ1_9HYPO</name>
<comment type="caution">
    <text evidence="12">The sequence shown here is derived from an EMBL/GenBank/DDBJ whole genome shotgun (WGS) entry which is preliminary data.</text>
</comment>
<evidence type="ECO:0000256" key="4">
    <source>
        <dbReference type="ARBA" id="ARBA00022692"/>
    </source>
</evidence>
<dbReference type="InterPro" id="IPR034260">
    <property type="entry name" value="Yme2_RRM"/>
</dbReference>
<evidence type="ECO:0000256" key="5">
    <source>
        <dbReference type="ARBA" id="ARBA00022792"/>
    </source>
</evidence>
<evidence type="ECO:0000313" key="12">
    <source>
        <dbReference type="EMBL" id="PHH66669.1"/>
    </source>
</evidence>
<proteinExistence type="inferred from homology"/>
<evidence type="ECO:0000256" key="3">
    <source>
        <dbReference type="ARBA" id="ARBA00020222"/>
    </source>
</evidence>
<protein>
    <recommendedName>
        <fullName evidence="3 10">Mitochondrial escape protein 2</fullName>
    </recommendedName>
</protein>
<keyword evidence="7 10" id="KW-0496">Mitochondrion</keyword>
<comment type="subcellular location">
    <subcellularLocation>
        <location evidence="1 10">Mitochondrion inner membrane</location>
        <topology evidence="1 10">Single-pass membrane protein</topology>
    </subcellularLocation>
</comment>
<evidence type="ECO:0000256" key="8">
    <source>
        <dbReference type="ARBA" id="ARBA00023136"/>
    </source>
</evidence>
<evidence type="ECO:0000256" key="9">
    <source>
        <dbReference type="ARBA" id="ARBA00025276"/>
    </source>
</evidence>
<dbReference type="GO" id="GO:0003723">
    <property type="term" value="F:RNA binding"/>
    <property type="evidence" value="ECO:0007669"/>
    <property type="project" value="UniProtKB-UniRule"/>
</dbReference>
<evidence type="ECO:0000256" key="2">
    <source>
        <dbReference type="ARBA" id="ARBA00010320"/>
    </source>
</evidence>
<dbReference type="PANTHER" id="PTHR32198">
    <property type="entry name" value="MITOCHONDRIAL ESCAPE PROTEIN 2"/>
    <property type="match status" value="1"/>
</dbReference>
<comment type="function">
    <text evidence="9 10">Plays a role in maintaining the mitochondrial genome and in controlling the mtDNA escape. Involved in the regulation of mtDNA nucleotide structure and number. May have a dispensable role in early maturation of pre-rRNA.</text>
</comment>
<evidence type="ECO:0000259" key="11">
    <source>
        <dbReference type="Pfam" id="PF10443"/>
    </source>
</evidence>
<dbReference type="GO" id="GO:0006397">
    <property type="term" value="P:mRNA processing"/>
    <property type="evidence" value="ECO:0007669"/>
    <property type="project" value="UniProtKB-UniRule"/>
</dbReference>
<dbReference type="GO" id="GO:0005743">
    <property type="term" value="C:mitochondrial inner membrane"/>
    <property type="evidence" value="ECO:0007669"/>
    <property type="project" value="UniProtKB-SubCell"/>
</dbReference>
<dbReference type="InterPro" id="IPR018850">
    <property type="entry name" value="Mt_escape_2_C"/>
</dbReference>
<gene>
    <name evidence="12" type="ORF">CDD81_6506</name>
</gene>
<dbReference type="InterPro" id="IPR039627">
    <property type="entry name" value="Yme2_C"/>
</dbReference>
<dbReference type="SUPFAM" id="SSF54928">
    <property type="entry name" value="RNA-binding domain, RBD"/>
    <property type="match status" value="1"/>
</dbReference>
<dbReference type="AlphaFoldDB" id="A0A2C5XBZ1"/>
<dbReference type="Gene3D" id="3.40.50.300">
    <property type="entry name" value="P-loop containing nucleotide triphosphate hydrolases"/>
    <property type="match status" value="1"/>
</dbReference>
<dbReference type="STRING" id="1399860.A0A2C5XBZ1"/>
<dbReference type="InterPro" id="IPR035979">
    <property type="entry name" value="RBD_domain_sf"/>
</dbReference>
<dbReference type="Pfam" id="PF10443">
    <property type="entry name" value="RNA12"/>
    <property type="match status" value="1"/>
</dbReference>